<name>A0A8J8MII6_9FIRM</name>
<sequence length="233" mass="26381">MIVRKNISDQVYDYLVNEIKEGRLKPGEKLPTERALSEKLGVSRVPIREAIRSLSRMGVLTTRQGDGTFVNAKNPDVLSKAMDIYMQLDDKLVIEFMEVRKIMESEAARLASINATDEDIIKISEINEQRKKIVEASDGDFDYHKLYEYDRQFHFAIAEATHNSVFMNFLDAIRTTLKIQQEGSSTPVKSNAYHQKIVEAIIARDPDGASKAMADHLNAVTESIMRTIGKRST</sequence>
<dbReference type="KEGG" id="vpy:HZI73_08145"/>
<dbReference type="Pfam" id="PF00392">
    <property type="entry name" value="GntR"/>
    <property type="match status" value="1"/>
</dbReference>
<evidence type="ECO:0000256" key="1">
    <source>
        <dbReference type="ARBA" id="ARBA00023015"/>
    </source>
</evidence>
<dbReference type="SUPFAM" id="SSF46785">
    <property type="entry name" value="Winged helix' DNA-binding domain"/>
    <property type="match status" value="1"/>
</dbReference>
<reference evidence="5" key="1">
    <citation type="submission" date="2020-07" db="EMBL/GenBank/DDBJ databases">
        <title>Vallitalea pronyensis genome.</title>
        <authorList>
            <person name="Postec A."/>
        </authorList>
    </citation>
    <scope>NUCLEOTIDE SEQUENCE</scope>
    <source>
        <strain evidence="5">FatNI3</strain>
    </source>
</reference>
<dbReference type="EMBL" id="CP058649">
    <property type="protein sequence ID" value="QUI22269.1"/>
    <property type="molecule type" value="Genomic_DNA"/>
</dbReference>
<dbReference type="PANTHER" id="PTHR43537">
    <property type="entry name" value="TRANSCRIPTIONAL REGULATOR, GNTR FAMILY"/>
    <property type="match status" value="1"/>
</dbReference>
<dbReference type="InterPro" id="IPR011711">
    <property type="entry name" value="GntR_C"/>
</dbReference>
<evidence type="ECO:0000256" key="3">
    <source>
        <dbReference type="ARBA" id="ARBA00023163"/>
    </source>
</evidence>
<organism evidence="5 6">
    <name type="scientific">Vallitalea pronyensis</name>
    <dbReference type="NCBI Taxonomy" id="1348613"/>
    <lineage>
        <taxon>Bacteria</taxon>
        <taxon>Bacillati</taxon>
        <taxon>Bacillota</taxon>
        <taxon>Clostridia</taxon>
        <taxon>Lachnospirales</taxon>
        <taxon>Vallitaleaceae</taxon>
        <taxon>Vallitalea</taxon>
    </lineage>
</organism>
<evidence type="ECO:0000259" key="4">
    <source>
        <dbReference type="PROSITE" id="PS50949"/>
    </source>
</evidence>
<dbReference type="SMART" id="SM00895">
    <property type="entry name" value="FCD"/>
    <property type="match status" value="1"/>
</dbReference>
<keyword evidence="2" id="KW-0238">DNA-binding</keyword>
<dbReference type="SUPFAM" id="SSF48008">
    <property type="entry name" value="GntR ligand-binding domain-like"/>
    <property type="match status" value="1"/>
</dbReference>
<dbReference type="GO" id="GO:0003677">
    <property type="term" value="F:DNA binding"/>
    <property type="evidence" value="ECO:0007669"/>
    <property type="project" value="UniProtKB-KW"/>
</dbReference>
<dbReference type="GO" id="GO:0003700">
    <property type="term" value="F:DNA-binding transcription factor activity"/>
    <property type="evidence" value="ECO:0007669"/>
    <property type="project" value="InterPro"/>
</dbReference>
<accession>A0A8J8MII6</accession>
<dbReference type="Pfam" id="PF07729">
    <property type="entry name" value="FCD"/>
    <property type="match status" value="1"/>
</dbReference>
<feature type="domain" description="HTH gntR-type" evidence="4">
    <location>
        <begin position="5"/>
        <end position="73"/>
    </location>
</feature>
<dbReference type="PRINTS" id="PR00035">
    <property type="entry name" value="HTHGNTR"/>
</dbReference>
<proteinExistence type="predicted"/>
<dbReference type="CDD" id="cd07377">
    <property type="entry name" value="WHTH_GntR"/>
    <property type="match status" value="1"/>
</dbReference>
<evidence type="ECO:0000313" key="6">
    <source>
        <dbReference type="Proteomes" id="UP000683246"/>
    </source>
</evidence>
<gene>
    <name evidence="5" type="ORF">HZI73_08145</name>
</gene>
<evidence type="ECO:0000256" key="2">
    <source>
        <dbReference type="ARBA" id="ARBA00023125"/>
    </source>
</evidence>
<dbReference type="InterPro" id="IPR036390">
    <property type="entry name" value="WH_DNA-bd_sf"/>
</dbReference>
<dbReference type="InterPro" id="IPR000524">
    <property type="entry name" value="Tscrpt_reg_HTH_GntR"/>
</dbReference>
<dbReference type="SMART" id="SM00345">
    <property type="entry name" value="HTH_GNTR"/>
    <property type="match status" value="1"/>
</dbReference>
<dbReference type="Gene3D" id="1.20.120.530">
    <property type="entry name" value="GntR ligand-binding domain-like"/>
    <property type="match status" value="1"/>
</dbReference>
<keyword evidence="1" id="KW-0805">Transcription regulation</keyword>
<dbReference type="PANTHER" id="PTHR43537:SF5">
    <property type="entry name" value="UXU OPERON TRANSCRIPTIONAL REGULATOR"/>
    <property type="match status" value="1"/>
</dbReference>
<keyword evidence="3" id="KW-0804">Transcription</keyword>
<dbReference type="InterPro" id="IPR036388">
    <property type="entry name" value="WH-like_DNA-bd_sf"/>
</dbReference>
<dbReference type="PROSITE" id="PS50949">
    <property type="entry name" value="HTH_GNTR"/>
    <property type="match status" value="1"/>
</dbReference>
<protein>
    <submittedName>
        <fullName evidence="5">FadR family transcriptional regulator</fullName>
    </submittedName>
</protein>
<dbReference type="Gene3D" id="1.10.10.10">
    <property type="entry name" value="Winged helix-like DNA-binding domain superfamily/Winged helix DNA-binding domain"/>
    <property type="match status" value="1"/>
</dbReference>
<dbReference type="Proteomes" id="UP000683246">
    <property type="component" value="Chromosome"/>
</dbReference>
<dbReference type="InterPro" id="IPR008920">
    <property type="entry name" value="TF_FadR/GntR_C"/>
</dbReference>
<dbReference type="RefSeq" id="WP_212697751.1">
    <property type="nucleotide sequence ID" value="NZ_CP058649.1"/>
</dbReference>
<keyword evidence="6" id="KW-1185">Reference proteome</keyword>
<evidence type="ECO:0000313" key="5">
    <source>
        <dbReference type="EMBL" id="QUI22269.1"/>
    </source>
</evidence>
<dbReference type="AlphaFoldDB" id="A0A8J8MII6"/>